<protein>
    <recommendedName>
        <fullName evidence="3">DUF4220 domain-containing protein</fullName>
    </recommendedName>
</protein>
<evidence type="ECO:0000259" key="3">
    <source>
        <dbReference type="Pfam" id="PF13968"/>
    </source>
</evidence>
<keyword evidence="2" id="KW-0732">Signal</keyword>
<feature type="transmembrane region" description="Helical" evidence="1">
    <location>
        <begin position="162"/>
        <end position="182"/>
    </location>
</feature>
<dbReference type="InterPro" id="IPR025315">
    <property type="entry name" value="DUF4220"/>
</dbReference>
<feature type="transmembrane region" description="Helical" evidence="1">
    <location>
        <begin position="44"/>
        <end position="70"/>
    </location>
</feature>
<feature type="transmembrane region" description="Helical" evidence="1">
    <location>
        <begin position="194"/>
        <end position="214"/>
    </location>
</feature>
<dbReference type="PANTHER" id="PTHR31325">
    <property type="entry name" value="OS01G0798800 PROTEIN-RELATED"/>
    <property type="match status" value="1"/>
</dbReference>
<name>A0AAW2J0D3_9LAMI</name>
<keyword evidence="1" id="KW-0472">Membrane</keyword>
<feature type="chain" id="PRO_5043419084" description="DUF4220 domain-containing protein" evidence="2">
    <location>
        <begin position="21"/>
        <end position="582"/>
    </location>
</feature>
<sequence>MWFWAQFFLLHLGGPDTITAYSLEDNELWLRHLVGLVIQTGLAFYILLVAFPTSSWLPVLSVLIFVAGLIKYGERLFALFASNSENFSDSMVTEPDPGPKYAKFMEEFTLKKAEGFMLKQLSQHYFQNLSPEQAFDVVEVELGFVFDELYTKASVVYKAGGIVLRTITFSVTFFALMAFLFLCEKSAYKKRDLITYMLLVVAICLEMYAVWVLINSDWTQNWLSRRERTTFSSLIIRWFQRSNERRWSKKMAQYSLLDLCVRDKSAVRLRNKKFLRKIPKLSWIDNYLEKHWYKTFVDVSPELKDLIFSELARINESDPTALWNRRGSFTLENYGNLHLDWTQEVEFDQRILLWHIATDICYSMEWGDDEEPSCTERKQMSEHSKHISDYMLYLLIACPFMLPIGIGMIRFRDTCAEAKEFLEERNVRSCKTTACKKLLQVNTEVPPTKVKGDRSKSVLFDACKMAKFLLARKEDRWEIISKVWVEMLAHAATHCGGSHHARQLRKGGELLTHVWLLMAHLGITEQFQISQGQAPKPKCYLSSTACILILQLLGNGMEPSTTANKERLIIAFLALTFDAFCC</sequence>
<keyword evidence="1" id="KW-1133">Transmembrane helix</keyword>
<evidence type="ECO:0000256" key="2">
    <source>
        <dbReference type="SAM" id="SignalP"/>
    </source>
</evidence>
<organism evidence="4">
    <name type="scientific">Sesamum calycinum</name>
    <dbReference type="NCBI Taxonomy" id="2727403"/>
    <lineage>
        <taxon>Eukaryota</taxon>
        <taxon>Viridiplantae</taxon>
        <taxon>Streptophyta</taxon>
        <taxon>Embryophyta</taxon>
        <taxon>Tracheophyta</taxon>
        <taxon>Spermatophyta</taxon>
        <taxon>Magnoliopsida</taxon>
        <taxon>eudicotyledons</taxon>
        <taxon>Gunneridae</taxon>
        <taxon>Pentapetalae</taxon>
        <taxon>asterids</taxon>
        <taxon>lamiids</taxon>
        <taxon>Lamiales</taxon>
        <taxon>Pedaliaceae</taxon>
        <taxon>Sesamum</taxon>
    </lineage>
</organism>
<comment type="caution">
    <text evidence="4">The sequence shown here is derived from an EMBL/GenBank/DDBJ whole genome shotgun (WGS) entry which is preliminary data.</text>
</comment>
<dbReference type="InterPro" id="IPR007658">
    <property type="entry name" value="DUF594"/>
</dbReference>
<accession>A0AAW2J0D3</accession>
<feature type="transmembrane region" description="Helical" evidence="1">
    <location>
        <begin position="390"/>
        <end position="411"/>
    </location>
</feature>
<gene>
    <name evidence="4" type="ORF">Scaly_2749300</name>
</gene>
<dbReference type="EMBL" id="JACGWM010001787">
    <property type="protein sequence ID" value="KAL0287971.1"/>
    <property type="molecule type" value="Genomic_DNA"/>
</dbReference>
<feature type="domain" description="DUF4220" evidence="3">
    <location>
        <begin position="1"/>
        <end position="112"/>
    </location>
</feature>
<keyword evidence="1" id="KW-0812">Transmembrane</keyword>
<dbReference type="Pfam" id="PF04578">
    <property type="entry name" value="DUF594"/>
    <property type="match status" value="1"/>
</dbReference>
<proteinExistence type="predicted"/>
<evidence type="ECO:0000256" key="1">
    <source>
        <dbReference type="SAM" id="Phobius"/>
    </source>
</evidence>
<dbReference type="AlphaFoldDB" id="A0AAW2J0D3"/>
<feature type="domain" description="DUF4220" evidence="3">
    <location>
        <begin position="120"/>
        <end position="258"/>
    </location>
</feature>
<dbReference type="Pfam" id="PF13968">
    <property type="entry name" value="DUF4220"/>
    <property type="match status" value="2"/>
</dbReference>
<reference evidence="4" key="1">
    <citation type="submission" date="2020-06" db="EMBL/GenBank/DDBJ databases">
        <authorList>
            <person name="Li T."/>
            <person name="Hu X."/>
            <person name="Zhang T."/>
            <person name="Song X."/>
            <person name="Zhang H."/>
            <person name="Dai N."/>
            <person name="Sheng W."/>
            <person name="Hou X."/>
            <person name="Wei L."/>
        </authorList>
    </citation>
    <scope>NUCLEOTIDE SEQUENCE</scope>
    <source>
        <strain evidence="4">KEN8</strain>
        <tissue evidence="4">Leaf</tissue>
    </source>
</reference>
<feature type="signal peptide" evidence="2">
    <location>
        <begin position="1"/>
        <end position="20"/>
    </location>
</feature>
<evidence type="ECO:0000313" key="4">
    <source>
        <dbReference type="EMBL" id="KAL0287971.1"/>
    </source>
</evidence>
<reference evidence="4" key="2">
    <citation type="journal article" date="2024" name="Plant">
        <title>Genomic evolution and insights into agronomic trait innovations of Sesamum species.</title>
        <authorList>
            <person name="Miao H."/>
            <person name="Wang L."/>
            <person name="Qu L."/>
            <person name="Liu H."/>
            <person name="Sun Y."/>
            <person name="Le M."/>
            <person name="Wang Q."/>
            <person name="Wei S."/>
            <person name="Zheng Y."/>
            <person name="Lin W."/>
            <person name="Duan Y."/>
            <person name="Cao H."/>
            <person name="Xiong S."/>
            <person name="Wang X."/>
            <person name="Wei L."/>
            <person name="Li C."/>
            <person name="Ma Q."/>
            <person name="Ju M."/>
            <person name="Zhao R."/>
            <person name="Li G."/>
            <person name="Mu C."/>
            <person name="Tian Q."/>
            <person name="Mei H."/>
            <person name="Zhang T."/>
            <person name="Gao T."/>
            <person name="Zhang H."/>
        </authorList>
    </citation>
    <scope>NUCLEOTIDE SEQUENCE</scope>
    <source>
        <strain evidence="4">KEN8</strain>
    </source>
</reference>